<keyword evidence="9" id="KW-0675">Receptor</keyword>
<gene>
    <name evidence="12" type="ORF">TorRG33x02_300450</name>
</gene>
<dbReference type="GO" id="GO:0005886">
    <property type="term" value="C:plasma membrane"/>
    <property type="evidence" value="ECO:0007669"/>
    <property type="project" value="UniProtKB-SubCell"/>
</dbReference>
<evidence type="ECO:0000256" key="1">
    <source>
        <dbReference type="ARBA" id="ARBA00004251"/>
    </source>
</evidence>
<dbReference type="PANTHER" id="PTHR27004">
    <property type="entry name" value="RECEPTOR-LIKE PROTEIN 12 ISOFORM X1"/>
    <property type="match status" value="1"/>
</dbReference>
<dbReference type="Gene3D" id="3.80.10.10">
    <property type="entry name" value="Ribonuclease Inhibitor"/>
    <property type="match status" value="1"/>
</dbReference>
<keyword evidence="7 11" id="KW-1133">Transmembrane helix</keyword>
<keyword evidence="6" id="KW-0677">Repeat</keyword>
<evidence type="ECO:0000256" key="11">
    <source>
        <dbReference type="SAM" id="Phobius"/>
    </source>
</evidence>
<evidence type="ECO:0000256" key="7">
    <source>
        <dbReference type="ARBA" id="ARBA00022989"/>
    </source>
</evidence>
<keyword evidence="5 11" id="KW-0812">Transmembrane</keyword>
<dbReference type="OrthoDB" id="544346at2759"/>
<evidence type="ECO:0000256" key="5">
    <source>
        <dbReference type="ARBA" id="ARBA00022692"/>
    </source>
</evidence>
<dbReference type="PANTHER" id="PTHR27004:SF447">
    <property type="entry name" value="RECEPTOR LIKE PROTEIN 30-LIKE"/>
    <property type="match status" value="1"/>
</dbReference>
<dbReference type="AlphaFoldDB" id="A0A2P5C1Z5"/>
<evidence type="ECO:0000313" key="13">
    <source>
        <dbReference type="Proteomes" id="UP000237000"/>
    </source>
</evidence>
<comment type="caution">
    <text evidence="12">The sequence shown here is derived from an EMBL/GenBank/DDBJ whole genome shotgun (WGS) entry which is preliminary data.</text>
</comment>
<dbReference type="Pfam" id="PF13855">
    <property type="entry name" value="LRR_8"/>
    <property type="match status" value="1"/>
</dbReference>
<protein>
    <submittedName>
        <fullName evidence="12">LRR domain containing protein</fullName>
    </submittedName>
</protein>
<dbReference type="InterPro" id="IPR001611">
    <property type="entry name" value="Leu-rich_rpt"/>
</dbReference>
<evidence type="ECO:0000313" key="12">
    <source>
        <dbReference type="EMBL" id="PON55036.1"/>
    </source>
</evidence>
<sequence length="237" mass="26643">MEADISYRAQESGWNLLWNSGYAYSVTITNKGVKLLYVKIQKDFVVIDFSSNKFEGEIPSCLGNLKQIRVLNLSNNFLTGGIPSSLGDIVQLESLDLSQNKLSGRIPQRLQQLTFLAFFNVSQNHLAGPVPTGNQFDTFESSSYEKNLGLCGYPLPKKCADSEDSTPLPPNFEEEQDSGFGFRYYWITVVPGFVCGLVVGVCFEHVLSTKKDGYRFLKSPFGPRTPSWRMGRRVRRI</sequence>
<dbReference type="InParanoid" id="A0A2P5C1Z5"/>
<comment type="subcellular location">
    <subcellularLocation>
        <location evidence="1">Cell membrane</location>
        <topology evidence="1">Single-pass type I membrane protein</topology>
    </subcellularLocation>
</comment>
<keyword evidence="8 11" id="KW-0472">Membrane</keyword>
<proteinExistence type="inferred from homology"/>
<evidence type="ECO:0000256" key="9">
    <source>
        <dbReference type="ARBA" id="ARBA00023170"/>
    </source>
</evidence>
<comment type="similarity">
    <text evidence="2">Belongs to the RLP family.</text>
</comment>
<evidence type="ECO:0000256" key="3">
    <source>
        <dbReference type="ARBA" id="ARBA00022475"/>
    </source>
</evidence>
<dbReference type="STRING" id="63057.A0A2P5C1Z5"/>
<evidence type="ECO:0000256" key="8">
    <source>
        <dbReference type="ARBA" id="ARBA00023136"/>
    </source>
</evidence>
<dbReference type="SUPFAM" id="SSF52058">
    <property type="entry name" value="L domain-like"/>
    <property type="match status" value="1"/>
</dbReference>
<name>A0A2P5C1Z5_TREOI</name>
<evidence type="ECO:0000256" key="10">
    <source>
        <dbReference type="ARBA" id="ARBA00023180"/>
    </source>
</evidence>
<keyword evidence="13" id="KW-1185">Reference proteome</keyword>
<accession>A0A2P5C1Z5</accession>
<dbReference type="FunFam" id="3.80.10.10:FF:000111">
    <property type="entry name" value="LRR receptor-like serine/threonine-protein kinase ERECTA"/>
    <property type="match status" value="1"/>
</dbReference>
<evidence type="ECO:0000256" key="2">
    <source>
        <dbReference type="ARBA" id="ARBA00009592"/>
    </source>
</evidence>
<reference evidence="13" key="1">
    <citation type="submission" date="2016-06" db="EMBL/GenBank/DDBJ databases">
        <title>Parallel loss of symbiosis genes in relatives of nitrogen-fixing non-legume Parasponia.</title>
        <authorList>
            <person name="Van Velzen R."/>
            <person name="Holmer R."/>
            <person name="Bu F."/>
            <person name="Rutten L."/>
            <person name="Van Zeijl A."/>
            <person name="Liu W."/>
            <person name="Santuari L."/>
            <person name="Cao Q."/>
            <person name="Sharma T."/>
            <person name="Shen D."/>
            <person name="Roswanjaya Y."/>
            <person name="Wardhani T."/>
            <person name="Kalhor M.S."/>
            <person name="Jansen J."/>
            <person name="Van den Hoogen J."/>
            <person name="Gungor B."/>
            <person name="Hartog M."/>
            <person name="Hontelez J."/>
            <person name="Verver J."/>
            <person name="Yang W.-C."/>
            <person name="Schijlen E."/>
            <person name="Repin R."/>
            <person name="Schilthuizen M."/>
            <person name="Schranz E."/>
            <person name="Heidstra R."/>
            <person name="Miyata K."/>
            <person name="Fedorova E."/>
            <person name="Kohlen W."/>
            <person name="Bisseling T."/>
            <person name="Smit S."/>
            <person name="Geurts R."/>
        </authorList>
    </citation>
    <scope>NUCLEOTIDE SEQUENCE [LARGE SCALE GENOMIC DNA]</scope>
    <source>
        <strain evidence="13">cv. RG33-2</strain>
    </source>
</reference>
<dbReference type="EMBL" id="JXTC01000424">
    <property type="protein sequence ID" value="PON55036.1"/>
    <property type="molecule type" value="Genomic_DNA"/>
</dbReference>
<keyword evidence="3" id="KW-1003">Cell membrane</keyword>
<evidence type="ECO:0000256" key="4">
    <source>
        <dbReference type="ARBA" id="ARBA00022614"/>
    </source>
</evidence>
<feature type="transmembrane region" description="Helical" evidence="11">
    <location>
        <begin position="184"/>
        <end position="207"/>
    </location>
</feature>
<dbReference type="InterPro" id="IPR032675">
    <property type="entry name" value="LRR_dom_sf"/>
</dbReference>
<organism evidence="12 13">
    <name type="scientific">Trema orientale</name>
    <name type="common">Charcoal tree</name>
    <name type="synonym">Celtis orientalis</name>
    <dbReference type="NCBI Taxonomy" id="63057"/>
    <lineage>
        <taxon>Eukaryota</taxon>
        <taxon>Viridiplantae</taxon>
        <taxon>Streptophyta</taxon>
        <taxon>Embryophyta</taxon>
        <taxon>Tracheophyta</taxon>
        <taxon>Spermatophyta</taxon>
        <taxon>Magnoliopsida</taxon>
        <taxon>eudicotyledons</taxon>
        <taxon>Gunneridae</taxon>
        <taxon>Pentapetalae</taxon>
        <taxon>rosids</taxon>
        <taxon>fabids</taxon>
        <taxon>Rosales</taxon>
        <taxon>Cannabaceae</taxon>
        <taxon>Trema</taxon>
    </lineage>
</organism>
<evidence type="ECO:0000256" key="6">
    <source>
        <dbReference type="ARBA" id="ARBA00022737"/>
    </source>
</evidence>
<keyword evidence="4" id="KW-0433">Leucine-rich repeat</keyword>
<dbReference type="Proteomes" id="UP000237000">
    <property type="component" value="Unassembled WGS sequence"/>
</dbReference>
<keyword evidence="10" id="KW-0325">Glycoprotein</keyword>